<sequence length="100" mass="11162">MRLLNVLDMQMCLHFCLVDMFNACNSSSTKSAMLISFLSQSRLRIILAISAFGMGIDWSNVVRVIHWGTPSNVESYIQETGRASRDGQAARAISFSSKRD</sequence>
<proteinExistence type="inferred from homology"/>
<evidence type="ECO:0000256" key="4">
    <source>
        <dbReference type="ARBA" id="ARBA00034617"/>
    </source>
</evidence>
<keyword evidence="2" id="KW-0238">DNA-binding</keyword>
<dbReference type="STRING" id="400682.A0A1X7UJC1"/>
<evidence type="ECO:0000256" key="3">
    <source>
        <dbReference type="ARBA" id="ARBA00023235"/>
    </source>
</evidence>
<feature type="domain" description="Helicase C-terminal" evidence="7">
    <location>
        <begin position="1"/>
        <end position="100"/>
    </location>
</feature>
<dbReference type="EC" id="5.6.2.4" evidence="5"/>
<dbReference type="Pfam" id="PF00271">
    <property type="entry name" value="Helicase_C"/>
    <property type="match status" value="1"/>
</dbReference>
<dbReference type="InParanoid" id="A0A1X7UJC1"/>
<organism evidence="8">
    <name type="scientific">Amphimedon queenslandica</name>
    <name type="common">Sponge</name>
    <dbReference type="NCBI Taxonomy" id="400682"/>
    <lineage>
        <taxon>Eukaryota</taxon>
        <taxon>Metazoa</taxon>
        <taxon>Porifera</taxon>
        <taxon>Demospongiae</taxon>
        <taxon>Heteroscleromorpha</taxon>
        <taxon>Haplosclerida</taxon>
        <taxon>Niphatidae</taxon>
        <taxon>Amphimedon</taxon>
    </lineage>
</organism>
<dbReference type="eggNOG" id="KOG0351">
    <property type="taxonomic scope" value="Eukaryota"/>
</dbReference>
<dbReference type="PANTHER" id="PTHR13710">
    <property type="entry name" value="DNA HELICASE RECQ FAMILY MEMBER"/>
    <property type="match status" value="1"/>
</dbReference>
<dbReference type="AlphaFoldDB" id="A0A1X7UJC1"/>
<dbReference type="EnsemblMetazoa" id="Aqu2.1.27750_001">
    <property type="protein sequence ID" value="Aqu2.1.27750_001"/>
    <property type="gene ID" value="Aqu2.1.27750"/>
</dbReference>
<dbReference type="GO" id="GO:0009378">
    <property type="term" value="F:four-way junction helicase activity"/>
    <property type="evidence" value="ECO:0007669"/>
    <property type="project" value="TreeGrafter"/>
</dbReference>
<evidence type="ECO:0000259" key="7">
    <source>
        <dbReference type="PROSITE" id="PS51194"/>
    </source>
</evidence>
<dbReference type="SMART" id="SM00490">
    <property type="entry name" value="HELICc"/>
    <property type="match status" value="1"/>
</dbReference>
<dbReference type="GO" id="GO:0005694">
    <property type="term" value="C:chromosome"/>
    <property type="evidence" value="ECO:0007669"/>
    <property type="project" value="TreeGrafter"/>
</dbReference>
<protein>
    <recommendedName>
        <fullName evidence="5">DNA 3'-5' helicase</fullName>
        <ecNumber evidence="5">5.6.2.4</ecNumber>
    </recommendedName>
    <alternativeName>
        <fullName evidence="6">DNA 3'-5' helicase Q1</fullName>
    </alternativeName>
</protein>
<evidence type="ECO:0000256" key="2">
    <source>
        <dbReference type="ARBA" id="ARBA00023125"/>
    </source>
</evidence>
<keyword evidence="3" id="KW-0413">Isomerase</keyword>
<dbReference type="GO" id="GO:0005737">
    <property type="term" value="C:cytoplasm"/>
    <property type="evidence" value="ECO:0007669"/>
    <property type="project" value="TreeGrafter"/>
</dbReference>
<dbReference type="GO" id="GO:0043138">
    <property type="term" value="F:3'-5' DNA helicase activity"/>
    <property type="evidence" value="ECO:0007669"/>
    <property type="project" value="UniProtKB-EC"/>
</dbReference>
<evidence type="ECO:0000313" key="8">
    <source>
        <dbReference type="EnsemblMetazoa" id="Aqu2.1.27750_001"/>
    </source>
</evidence>
<evidence type="ECO:0000256" key="6">
    <source>
        <dbReference type="ARBA" id="ARBA00044566"/>
    </source>
</evidence>
<evidence type="ECO:0000256" key="1">
    <source>
        <dbReference type="ARBA" id="ARBA00005446"/>
    </source>
</evidence>
<reference evidence="8" key="1">
    <citation type="submission" date="2017-05" db="UniProtKB">
        <authorList>
            <consortium name="EnsemblMetazoa"/>
        </authorList>
    </citation>
    <scope>IDENTIFICATION</scope>
</reference>
<dbReference type="PROSITE" id="PS51194">
    <property type="entry name" value="HELICASE_CTER"/>
    <property type="match status" value="1"/>
</dbReference>
<dbReference type="PANTHER" id="PTHR13710:SF105">
    <property type="entry name" value="ATP-DEPENDENT DNA HELICASE Q1"/>
    <property type="match status" value="1"/>
</dbReference>
<accession>A0A1X7UJC1</accession>
<dbReference type="GO" id="GO:0000724">
    <property type="term" value="P:double-strand break repair via homologous recombination"/>
    <property type="evidence" value="ECO:0007669"/>
    <property type="project" value="TreeGrafter"/>
</dbReference>
<dbReference type="InterPro" id="IPR001650">
    <property type="entry name" value="Helicase_C-like"/>
</dbReference>
<dbReference type="GO" id="GO:0003677">
    <property type="term" value="F:DNA binding"/>
    <property type="evidence" value="ECO:0007669"/>
    <property type="project" value="UniProtKB-KW"/>
</dbReference>
<comment type="similarity">
    <text evidence="1">Belongs to the helicase family. RecQ subfamily.</text>
</comment>
<evidence type="ECO:0000256" key="5">
    <source>
        <dbReference type="ARBA" id="ARBA00034808"/>
    </source>
</evidence>
<dbReference type="Gene3D" id="3.40.50.300">
    <property type="entry name" value="P-loop containing nucleotide triphosphate hydrolases"/>
    <property type="match status" value="1"/>
</dbReference>
<dbReference type="InterPro" id="IPR027417">
    <property type="entry name" value="P-loop_NTPase"/>
</dbReference>
<name>A0A1X7UJC1_AMPQE</name>
<comment type="catalytic activity">
    <reaction evidence="4">
        <text>Couples ATP hydrolysis with the unwinding of duplex DNA by translocating in the 3'-5' direction.</text>
        <dbReference type="EC" id="5.6.2.4"/>
    </reaction>
</comment>
<dbReference type="SUPFAM" id="SSF52540">
    <property type="entry name" value="P-loop containing nucleoside triphosphate hydrolases"/>
    <property type="match status" value="1"/>
</dbReference>